<dbReference type="VEuPathDB" id="FungiDB:BO83DRAFT_171423"/>
<name>A0A317WAQ6_ASPEC</name>
<organism evidence="1 2">
    <name type="scientific">Aspergillus eucalypticola (strain CBS 122712 / IBT 29274)</name>
    <dbReference type="NCBI Taxonomy" id="1448314"/>
    <lineage>
        <taxon>Eukaryota</taxon>
        <taxon>Fungi</taxon>
        <taxon>Dikarya</taxon>
        <taxon>Ascomycota</taxon>
        <taxon>Pezizomycotina</taxon>
        <taxon>Eurotiomycetes</taxon>
        <taxon>Eurotiomycetidae</taxon>
        <taxon>Eurotiales</taxon>
        <taxon>Aspergillaceae</taxon>
        <taxon>Aspergillus</taxon>
        <taxon>Aspergillus subgen. Circumdati</taxon>
    </lineage>
</organism>
<proteinExistence type="predicted"/>
<dbReference type="RefSeq" id="XP_025391613.1">
    <property type="nucleotide sequence ID" value="XM_025526394.1"/>
</dbReference>
<keyword evidence="2" id="KW-1185">Reference proteome</keyword>
<comment type="caution">
    <text evidence="1">The sequence shown here is derived from an EMBL/GenBank/DDBJ whole genome shotgun (WGS) entry which is preliminary data.</text>
</comment>
<evidence type="ECO:0000313" key="2">
    <source>
        <dbReference type="Proteomes" id="UP000246171"/>
    </source>
</evidence>
<dbReference type="GeneID" id="37048356"/>
<protein>
    <submittedName>
        <fullName evidence="1">Uncharacterized protein</fullName>
    </submittedName>
</protein>
<reference evidence="1" key="1">
    <citation type="submission" date="2016-12" db="EMBL/GenBank/DDBJ databases">
        <title>The genomes of Aspergillus section Nigri reveals drivers in fungal speciation.</title>
        <authorList>
            <consortium name="DOE Joint Genome Institute"/>
            <person name="Vesth T.C."/>
            <person name="Nybo J."/>
            <person name="Theobald S."/>
            <person name="Brandl J."/>
            <person name="Frisvad J.C."/>
            <person name="Nielsen K.F."/>
            <person name="Lyhne E.K."/>
            <person name="Kogle M.E."/>
            <person name="Kuo A."/>
            <person name="Riley R."/>
            <person name="Clum A."/>
            <person name="Nolan M."/>
            <person name="Lipzen A."/>
            <person name="Salamov A."/>
            <person name="Henrissat B."/>
            <person name="Wiebenga A."/>
            <person name="De vries R.P."/>
            <person name="Grigoriev I.V."/>
            <person name="Mortensen U.H."/>
            <person name="Andersen M.R."/>
            <person name="Baker S.E."/>
        </authorList>
    </citation>
    <scope>NUCLEOTIDE SEQUENCE</scope>
    <source>
        <strain evidence="1">CBS 122712</strain>
    </source>
</reference>
<accession>A0A317WAQ6</accession>
<sequence>MLHLCLPNEGPTLQEETMIKERLPACSQQRFRACALAITYIQAVALHIILYERHTYFRTYPATGVPDNHC</sequence>
<gene>
    <name evidence="1" type="ORF">BO83DRAFT_171423</name>
</gene>
<dbReference type="Proteomes" id="UP000246171">
    <property type="component" value="Unassembled WGS sequence"/>
</dbReference>
<evidence type="ECO:0000313" key="1">
    <source>
        <dbReference type="EMBL" id="PWY81190.1"/>
    </source>
</evidence>
<dbReference type="EMBL" id="MSFU01000004">
    <property type="protein sequence ID" value="PWY81190.1"/>
    <property type="molecule type" value="Genomic_DNA"/>
</dbReference>
<dbReference type="AlphaFoldDB" id="A0A317WAQ6"/>